<dbReference type="RefSeq" id="WP_289827228.1">
    <property type="nucleotide sequence ID" value="NZ_JAUEIR010000006.1"/>
</dbReference>
<reference evidence="3" key="1">
    <citation type="submission" date="2023-06" db="EMBL/GenBank/DDBJ databases">
        <authorList>
            <person name="Zeman M."/>
            <person name="Kubasova T."/>
            <person name="Jahodarova E."/>
            <person name="Nykrynova M."/>
            <person name="Rychlik I."/>
        </authorList>
    </citation>
    <scope>NUCLEOTIDE SEQUENCE</scope>
    <source>
        <strain evidence="3">15_COKtk</strain>
    </source>
</reference>
<organism evidence="3 4">
    <name type="scientific">Collinsella ihumii</name>
    <dbReference type="NCBI Taxonomy" id="1720204"/>
    <lineage>
        <taxon>Bacteria</taxon>
        <taxon>Bacillati</taxon>
        <taxon>Actinomycetota</taxon>
        <taxon>Coriobacteriia</taxon>
        <taxon>Coriobacteriales</taxon>
        <taxon>Coriobacteriaceae</taxon>
        <taxon>Collinsella</taxon>
    </lineage>
</organism>
<feature type="transmembrane region" description="Helical" evidence="2">
    <location>
        <begin position="20"/>
        <end position="41"/>
    </location>
</feature>
<feature type="compositionally biased region" description="Low complexity" evidence="1">
    <location>
        <begin position="220"/>
        <end position="233"/>
    </location>
</feature>
<dbReference type="Proteomes" id="UP001168505">
    <property type="component" value="Unassembled WGS sequence"/>
</dbReference>
<protein>
    <recommendedName>
        <fullName evidence="5">DUF4367 domain-containing protein</fullName>
    </recommendedName>
</protein>
<evidence type="ECO:0000313" key="3">
    <source>
        <dbReference type="EMBL" id="MDN0069523.1"/>
    </source>
</evidence>
<keyword evidence="2" id="KW-0472">Membrane</keyword>
<evidence type="ECO:0000256" key="1">
    <source>
        <dbReference type="SAM" id="MobiDB-lite"/>
    </source>
</evidence>
<feature type="compositionally biased region" description="Acidic residues" evidence="1">
    <location>
        <begin position="209"/>
        <end position="219"/>
    </location>
</feature>
<evidence type="ECO:0000256" key="2">
    <source>
        <dbReference type="SAM" id="Phobius"/>
    </source>
</evidence>
<dbReference type="AlphaFoldDB" id="A0AAW7JPN7"/>
<name>A0AAW7JPN7_9ACTN</name>
<evidence type="ECO:0000313" key="4">
    <source>
        <dbReference type="Proteomes" id="UP001168505"/>
    </source>
</evidence>
<reference evidence="3" key="2">
    <citation type="submission" date="2023-08" db="EMBL/GenBank/DDBJ databases">
        <title>Identification and characterization of horizontal gene transfer across gut microbiota members of farm animals based on homology search.</title>
        <authorList>
            <person name="Schwarzerova J."/>
            <person name="Nykrynova M."/>
            <person name="Jureckova K."/>
            <person name="Cejkova D."/>
            <person name="Rychlik I."/>
        </authorList>
    </citation>
    <scope>NUCLEOTIDE SEQUENCE</scope>
    <source>
        <strain evidence="3">15_COKtk</strain>
    </source>
</reference>
<proteinExistence type="predicted"/>
<comment type="caution">
    <text evidence="3">The sequence shown here is derived from an EMBL/GenBank/DDBJ whole genome shotgun (WGS) entry which is preliminary data.</text>
</comment>
<gene>
    <name evidence="3" type="ORF">QVN40_07395</name>
</gene>
<keyword evidence="2" id="KW-1133">Transmembrane helix</keyword>
<sequence>MESSDSRAAKVLGALGSRRMLLGIAVAAVVIVVAVGGTMIFQRAEAERMAAEELAREQEERREMLAASHDVTIGVDASGWDTEEGGTPMPVLISGTTAAGEDYEERQFVDSDGEGIELVPGSYALSVEASPFGEYGRMYDYPSADFAIAVDEDLAEGEGIDMSDDLVIELSYPDNLTPDGVERAREIALDAGYDEADDLADRAHGRYFDEDEEDEDESDASSANTTSTSKSGTNVRTYEGDFFDIELPVAWDIRVASGGGDLHARHTVSLEGEDILIIDVMWGDEDISGVITDAAGVQKLGVTSDGGAVIAWRGNGPRTSNSMELIEEALETIDIK</sequence>
<feature type="region of interest" description="Disordered" evidence="1">
    <location>
        <begin position="209"/>
        <end position="233"/>
    </location>
</feature>
<evidence type="ECO:0008006" key="5">
    <source>
        <dbReference type="Google" id="ProtNLM"/>
    </source>
</evidence>
<accession>A0AAW7JPN7</accession>
<dbReference type="EMBL" id="JAUEIR010000006">
    <property type="protein sequence ID" value="MDN0069523.1"/>
    <property type="molecule type" value="Genomic_DNA"/>
</dbReference>
<keyword evidence="2" id="KW-0812">Transmembrane</keyword>